<evidence type="ECO:0008006" key="3">
    <source>
        <dbReference type="Google" id="ProtNLM"/>
    </source>
</evidence>
<sequence>MQVHFEVEARKSDAVPTLFIVDDIADSFDYKNKYAIVEYLSDILIEPNFRQIILTHNYDFYRTVWKRLDLGGANFHISKTSEKIELSSEKMYRDPFEKWKAIANTADKTDALLAMIPFVRNLADYCGFEEESGRLTSLLHRKADSDAITISNLFDIYKNVLNGQEFATELALDSAVIPLLLDTAKKISEAGEIALDLEKKVVLSIAIRLIAEAKMIKIINDEAFANGITKNQTAQLLRRLKELVGNDPAYAPMVALMDRVNLMTPENIHLNSFMYEPILDMSAEHLAQLHNELVVACGT</sequence>
<proteinExistence type="predicted"/>
<accession>A0A4R2RLG5</accession>
<reference evidence="1 2" key="1">
    <citation type="submission" date="2019-03" db="EMBL/GenBank/DDBJ databases">
        <title>Genomic Encyclopedia of Type Strains, Phase IV (KMG-IV): sequencing the most valuable type-strain genomes for metagenomic binning, comparative biology and taxonomic classification.</title>
        <authorList>
            <person name="Goeker M."/>
        </authorList>
    </citation>
    <scope>NUCLEOTIDE SEQUENCE [LARGE SCALE GENOMIC DNA]</scope>
    <source>
        <strain evidence="1 2">DSM 24766</strain>
    </source>
</reference>
<keyword evidence="2" id="KW-1185">Reference proteome</keyword>
<dbReference type="EMBL" id="SLXU01000001">
    <property type="protein sequence ID" value="TCP63459.1"/>
    <property type="molecule type" value="Genomic_DNA"/>
</dbReference>
<dbReference type="Proteomes" id="UP000295050">
    <property type="component" value="Unassembled WGS sequence"/>
</dbReference>
<dbReference type="OrthoDB" id="4770574at2"/>
<dbReference type="AlphaFoldDB" id="A0A4R2RLG5"/>
<evidence type="ECO:0000313" key="2">
    <source>
        <dbReference type="Proteomes" id="UP000295050"/>
    </source>
</evidence>
<organism evidence="1 2">
    <name type="scientific">Rhodovulum bhavnagarense</name>
    <dbReference type="NCBI Taxonomy" id="992286"/>
    <lineage>
        <taxon>Bacteria</taxon>
        <taxon>Pseudomonadati</taxon>
        <taxon>Pseudomonadota</taxon>
        <taxon>Alphaproteobacteria</taxon>
        <taxon>Rhodobacterales</taxon>
        <taxon>Paracoccaceae</taxon>
        <taxon>Rhodovulum</taxon>
    </lineage>
</organism>
<name>A0A4R2RLG5_9RHOB</name>
<protein>
    <recommendedName>
        <fullName evidence="3">AAA domain-containing protein</fullName>
    </recommendedName>
</protein>
<dbReference type="RefSeq" id="WP_132950373.1">
    <property type="nucleotide sequence ID" value="NZ_SLXU01000001.1"/>
</dbReference>
<gene>
    <name evidence="1" type="ORF">EV663_101729</name>
</gene>
<evidence type="ECO:0000313" key="1">
    <source>
        <dbReference type="EMBL" id="TCP63459.1"/>
    </source>
</evidence>
<comment type="caution">
    <text evidence="1">The sequence shown here is derived from an EMBL/GenBank/DDBJ whole genome shotgun (WGS) entry which is preliminary data.</text>
</comment>